<dbReference type="STRING" id="181874.A0A409YL55"/>
<dbReference type="GO" id="GO:0030527">
    <property type="term" value="F:structural constituent of chromatin"/>
    <property type="evidence" value="ECO:0007669"/>
    <property type="project" value="InterPro"/>
</dbReference>
<dbReference type="PANTHER" id="PTHR11426">
    <property type="entry name" value="HISTONE H3"/>
    <property type="match status" value="1"/>
</dbReference>
<dbReference type="Proteomes" id="UP000284842">
    <property type="component" value="Unassembled WGS sequence"/>
</dbReference>
<dbReference type="GO" id="GO:0000786">
    <property type="term" value="C:nucleosome"/>
    <property type="evidence" value="ECO:0007669"/>
    <property type="project" value="UniProtKB-KW"/>
</dbReference>
<evidence type="ECO:0000313" key="10">
    <source>
        <dbReference type="EMBL" id="PPR03324.1"/>
    </source>
</evidence>
<dbReference type="GO" id="GO:0005634">
    <property type="term" value="C:nucleus"/>
    <property type="evidence" value="ECO:0007669"/>
    <property type="project" value="UniProtKB-SubCell"/>
</dbReference>
<dbReference type="SUPFAM" id="SSF47113">
    <property type="entry name" value="Histone-fold"/>
    <property type="match status" value="1"/>
</dbReference>
<protein>
    <recommendedName>
        <fullName evidence="9">Core Histone H2A/H2B/H3 domain-containing protein</fullName>
    </recommendedName>
</protein>
<evidence type="ECO:0000313" key="11">
    <source>
        <dbReference type="Proteomes" id="UP000284842"/>
    </source>
</evidence>
<evidence type="ECO:0000256" key="7">
    <source>
        <dbReference type="ARBA" id="ARBA00023269"/>
    </source>
</evidence>
<dbReference type="GO" id="GO:0046982">
    <property type="term" value="F:protein heterodimerization activity"/>
    <property type="evidence" value="ECO:0007669"/>
    <property type="project" value="InterPro"/>
</dbReference>
<dbReference type="Gene3D" id="1.10.20.10">
    <property type="entry name" value="Histone, subunit A"/>
    <property type="match status" value="1"/>
</dbReference>
<dbReference type="CDD" id="cd22911">
    <property type="entry name" value="HFD_H3"/>
    <property type="match status" value="1"/>
</dbReference>
<dbReference type="InterPro" id="IPR007125">
    <property type="entry name" value="H2A/H2B/H3"/>
</dbReference>
<dbReference type="OrthoDB" id="842664at2759"/>
<dbReference type="InterPro" id="IPR000164">
    <property type="entry name" value="Histone_H3/CENP-A"/>
</dbReference>
<proteinExistence type="inferred from homology"/>
<dbReference type="GO" id="GO:0003677">
    <property type="term" value="F:DNA binding"/>
    <property type="evidence" value="ECO:0007669"/>
    <property type="project" value="UniProtKB-KW"/>
</dbReference>
<evidence type="ECO:0000256" key="4">
    <source>
        <dbReference type="ARBA" id="ARBA00022454"/>
    </source>
</evidence>
<sequence length="158" mass="18362">MFPNPPQIPNNAPPSQKCRKRVSHPSVPEANLGRKVAEPRKNVIHLQNYNNKFKKSTPRGQVALREIKKYQHKTDLLLPKLPFQRLVREIATDYKQDIRFQSAALLALQEATEMYIVDLFQRTNLAAIHAKRVTIMVRDMDLVQTLGEKRYESRYNPS</sequence>
<evidence type="ECO:0000256" key="3">
    <source>
        <dbReference type="ARBA" id="ARBA00010343"/>
    </source>
</evidence>
<keyword evidence="11" id="KW-1185">Reference proteome</keyword>
<comment type="similarity">
    <text evidence="3">Belongs to the histone H3 family.</text>
</comment>
<dbReference type="Pfam" id="PF00125">
    <property type="entry name" value="Histone"/>
    <property type="match status" value="1"/>
</dbReference>
<keyword evidence="6" id="KW-0539">Nucleus</keyword>
<evidence type="ECO:0000259" key="9">
    <source>
        <dbReference type="Pfam" id="PF00125"/>
    </source>
</evidence>
<gene>
    <name evidence="10" type="ORF">CVT24_012600</name>
</gene>
<keyword evidence="7" id="KW-0544">Nucleosome core</keyword>
<dbReference type="PROSITE" id="PS00959">
    <property type="entry name" value="HISTONE_H3_2"/>
    <property type="match status" value="1"/>
</dbReference>
<dbReference type="SMART" id="SM00428">
    <property type="entry name" value="H3"/>
    <property type="match status" value="1"/>
</dbReference>
<evidence type="ECO:0000256" key="6">
    <source>
        <dbReference type="ARBA" id="ARBA00023242"/>
    </source>
</evidence>
<name>A0A409YL55_9AGAR</name>
<keyword evidence="5" id="KW-0238">DNA-binding</keyword>
<comment type="subcellular location">
    <subcellularLocation>
        <location evidence="2">Chromosome</location>
    </subcellularLocation>
    <subcellularLocation>
        <location evidence="1">Nucleus</location>
    </subcellularLocation>
</comment>
<dbReference type="EMBL" id="NHTK01001074">
    <property type="protein sequence ID" value="PPR03324.1"/>
    <property type="molecule type" value="Genomic_DNA"/>
</dbReference>
<evidence type="ECO:0000256" key="1">
    <source>
        <dbReference type="ARBA" id="ARBA00004123"/>
    </source>
</evidence>
<dbReference type="AlphaFoldDB" id="A0A409YL55"/>
<feature type="compositionally biased region" description="Pro residues" evidence="8">
    <location>
        <begin position="1"/>
        <end position="12"/>
    </location>
</feature>
<dbReference type="InParanoid" id="A0A409YL55"/>
<evidence type="ECO:0000256" key="5">
    <source>
        <dbReference type="ARBA" id="ARBA00023125"/>
    </source>
</evidence>
<dbReference type="InterPro" id="IPR009072">
    <property type="entry name" value="Histone-fold"/>
</dbReference>
<accession>A0A409YL55</accession>
<organism evidence="10 11">
    <name type="scientific">Panaeolus cyanescens</name>
    <dbReference type="NCBI Taxonomy" id="181874"/>
    <lineage>
        <taxon>Eukaryota</taxon>
        <taxon>Fungi</taxon>
        <taxon>Dikarya</taxon>
        <taxon>Basidiomycota</taxon>
        <taxon>Agaricomycotina</taxon>
        <taxon>Agaricomycetes</taxon>
        <taxon>Agaricomycetidae</taxon>
        <taxon>Agaricales</taxon>
        <taxon>Agaricineae</taxon>
        <taxon>Galeropsidaceae</taxon>
        <taxon>Panaeolus</taxon>
    </lineage>
</organism>
<evidence type="ECO:0000256" key="8">
    <source>
        <dbReference type="SAM" id="MobiDB-lite"/>
    </source>
</evidence>
<reference evidence="10 11" key="1">
    <citation type="journal article" date="2018" name="Evol. Lett.">
        <title>Horizontal gene cluster transfer increased hallucinogenic mushroom diversity.</title>
        <authorList>
            <person name="Reynolds H.T."/>
            <person name="Vijayakumar V."/>
            <person name="Gluck-Thaler E."/>
            <person name="Korotkin H.B."/>
            <person name="Matheny P.B."/>
            <person name="Slot J.C."/>
        </authorList>
    </citation>
    <scope>NUCLEOTIDE SEQUENCE [LARGE SCALE GENOMIC DNA]</scope>
    <source>
        <strain evidence="10 11">2629</strain>
    </source>
</reference>
<evidence type="ECO:0000256" key="2">
    <source>
        <dbReference type="ARBA" id="ARBA00004286"/>
    </source>
</evidence>
<dbReference type="FunFam" id="1.10.20.10:FF:000085">
    <property type="entry name" value="Histone H3.2"/>
    <property type="match status" value="1"/>
</dbReference>
<comment type="caution">
    <text evidence="10">The sequence shown here is derived from an EMBL/GenBank/DDBJ whole genome shotgun (WGS) entry which is preliminary data.</text>
</comment>
<keyword evidence="4" id="KW-0158">Chromosome</keyword>
<feature type="domain" description="Core Histone H2A/H2B/H3" evidence="9">
    <location>
        <begin position="60"/>
        <end position="143"/>
    </location>
</feature>
<feature type="region of interest" description="Disordered" evidence="8">
    <location>
        <begin position="1"/>
        <end position="34"/>
    </location>
</feature>